<dbReference type="NCBIfam" id="NF003338">
    <property type="entry name" value="PRK04350.1"/>
    <property type="match status" value="1"/>
</dbReference>
<proteinExistence type="inferred from homology"/>
<dbReference type="InterPro" id="IPR017459">
    <property type="entry name" value="Glycosyl_Trfase_fam3_N_dom"/>
</dbReference>
<dbReference type="Gene3D" id="2.40.40.20">
    <property type="match status" value="1"/>
</dbReference>
<dbReference type="SUPFAM" id="SSF47648">
    <property type="entry name" value="Nucleoside phosphorylase/phosphoribosyltransferase N-terminal domain"/>
    <property type="match status" value="1"/>
</dbReference>
<name>A0A1M7P762_9BACT</name>
<dbReference type="GO" id="GO:0009032">
    <property type="term" value="F:thymidine phosphorylase activity"/>
    <property type="evidence" value="ECO:0007669"/>
    <property type="project" value="UniProtKB-EC"/>
</dbReference>
<dbReference type="SMART" id="SM00941">
    <property type="entry name" value="PYNP_C"/>
    <property type="match status" value="1"/>
</dbReference>
<dbReference type="GO" id="GO:0006206">
    <property type="term" value="P:pyrimidine nucleobase metabolic process"/>
    <property type="evidence" value="ECO:0007669"/>
    <property type="project" value="InterPro"/>
</dbReference>
<dbReference type="PROSITE" id="PS00647">
    <property type="entry name" value="THYMID_PHOSPHORYLASE"/>
    <property type="match status" value="1"/>
</dbReference>
<dbReference type="Pfam" id="PF00591">
    <property type="entry name" value="Glycos_transf_3"/>
    <property type="match status" value="1"/>
</dbReference>
<dbReference type="OrthoDB" id="341217at2"/>
<dbReference type="InterPro" id="IPR036566">
    <property type="entry name" value="PYNP-like_C_sf"/>
</dbReference>
<organism evidence="6 7">
    <name type="scientific">Cyclobacterium lianum</name>
    <dbReference type="NCBI Taxonomy" id="388280"/>
    <lineage>
        <taxon>Bacteria</taxon>
        <taxon>Pseudomonadati</taxon>
        <taxon>Bacteroidota</taxon>
        <taxon>Cytophagia</taxon>
        <taxon>Cytophagales</taxon>
        <taxon>Cyclobacteriaceae</taxon>
        <taxon>Cyclobacterium</taxon>
    </lineage>
</organism>
<evidence type="ECO:0000256" key="1">
    <source>
        <dbReference type="ARBA" id="ARBA00011892"/>
    </source>
</evidence>
<dbReference type="InterPro" id="IPR013466">
    <property type="entry name" value="Thymidine/AMP_Pase"/>
</dbReference>
<dbReference type="PANTHER" id="PTHR10515">
    <property type="entry name" value="THYMIDINE PHOSPHORYLASE"/>
    <property type="match status" value="1"/>
</dbReference>
<dbReference type="Pfam" id="PF02885">
    <property type="entry name" value="Glycos_trans_3N"/>
    <property type="match status" value="1"/>
</dbReference>
<dbReference type="AlphaFoldDB" id="A0A1M7P762"/>
<dbReference type="InterPro" id="IPR035902">
    <property type="entry name" value="Nuc_phospho_transferase"/>
</dbReference>
<dbReference type="Pfam" id="PF07831">
    <property type="entry name" value="PYNP_C"/>
    <property type="match status" value="1"/>
</dbReference>
<keyword evidence="3" id="KW-0808">Transferase</keyword>
<evidence type="ECO:0000259" key="5">
    <source>
        <dbReference type="SMART" id="SM00941"/>
    </source>
</evidence>
<dbReference type="GO" id="GO:0004645">
    <property type="term" value="F:1,4-alpha-oligoglucan phosphorylase activity"/>
    <property type="evidence" value="ECO:0007669"/>
    <property type="project" value="InterPro"/>
</dbReference>
<dbReference type="GO" id="GO:0005829">
    <property type="term" value="C:cytosol"/>
    <property type="evidence" value="ECO:0007669"/>
    <property type="project" value="TreeGrafter"/>
</dbReference>
<dbReference type="PIRSF" id="PIRSF000478">
    <property type="entry name" value="TP_PyNP"/>
    <property type="match status" value="1"/>
</dbReference>
<dbReference type="RefSeq" id="WP_073094969.1">
    <property type="nucleotide sequence ID" value="NZ_FRCY01000007.1"/>
</dbReference>
<dbReference type="SUPFAM" id="SSF52418">
    <property type="entry name" value="Nucleoside phosphorylase/phosphoribosyltransferase catalytic domain"/>
    <property type="match status" value="1"/>
</dbReference>
<evidence type="ECO:0000256" key="2">
    <source>
        <dbReference type="ARBA" id="ARBA00022676"/>
    </source>
</evidence>
<evidence type="ECO:0000256" key="4">
    <source>
        <dbReference type="ARBA" id="ARBA00048550"/>
    </source>
</evidence>
<feature type="domain" description="Pyrimidine nucleoside phosphorylase C-terminal" evidence="5">
    <location>
        <begin position="429"/>
        <end position="496"/>
    </location>
</feature>
<gene>
    <name evidence="6" type="ORF">SAMN04488057_10749</name>
</gene>
<keyword evidence="2" id="KW-0328">Glycosyltransferase</keyword>
<accession>A0A1M7P762</accession>
<evidence type="ECO:0000313" key="6">
    <source>
        <dbReference type="EMBL" id="SHN12000.1"/>
    </source>
</evidence>
<evidence type="ECO:0000313" key="7">
    <source>
        <dbReference type="Proteomes" id="UP000184513"/>
    </source>
</evidence>
<protein>
    <recommendedName>
        <fullName evidence="1">thymidine phosphorylase</fullName>
        <ecNumber evidence="1">2.4.2.4</ecNumber>
    </recommendedName>
</protein>
<dbReference type="Gene3D" id="3.40.1030.10">
    <property type="entry name" value="Nucleoside phosphorylase/phosphoribosyltransferase catalytic domain"/>
    <property type="match status" value="1"/>
</dbReference>
<keyword evidence="7" id="KW-1185">Reference proteome</keyword>
<dbReference type="HAMAP" id="MF_00703">
    <property type="entry name" value="Thymid_phosp_2"/>
    <property type="match status" value="1"/>
</dbReference>
<dbReference type="EMBL" id="FRCY01000007">
    <property type="protein sequence ID" value="SHN12000.1"/>
    <property type="molecule type" value="Genomic_DNA"/>
</dbReference>
<sequence length="499" mass="53799">MHNNKTLTIKNLGIDTYRENIIYMRSDCHVCRSEGFTALTRVVVHCMDRSIVATLNVVQSELLRHGEAGLSTVAIKRLEAKKDNKITVSHLQPIPSVGLVRAKMYGKELTETELEQIVGDISKGHYSNIELAAFITATSGNHLSTSEIIGLTRAMVRSGEKLTWDGNLVYDKHCIGGLPGNRTTPIVISIAASAGLTIPKTSSRAITSPAGTADTMEVMTNVELTMSQMKEVVTMENGCLVWGGSVSLSPADDILISVEKALDIDSEGQMIASVLSKKAAAGATHVIIDIPVGETAKIRSESKAKELKELFEIVGKNIGLVVKVIITDGSQPIGRGIGPALEAMDVLSVLRNEHDAPEDLKQRAILIAGELLELSGKSERGKGVKMAAEILTSGLAHKKLMSICEAQGRFTEPSYADFCMEVLSEVDGIVERIDTRKIAKLAKLAGAPKSPKAGVLFNAPLNKQVKKGDVLLAIYAEAKGELDYALEYYRSQTQIIVIK</sequence>
<dbReference type="InterPro" id="IPR000312">
    <property type="entry name" value="Glycosyl_Trfase_fam3"/>
</dbReference>
<dbReference type="SUPFAM" id="SSF54680">
    <property type="entry name" value="Pyrimidine nucleoside phosphorylase C-terminal domain"/>
    <property type="match status" value="1"/>
</dbReference>
<comment type="catalytic activity">
    <reaction evidence="4">
        <text>thymidine + phosphate = 2-deoxy-alpha-D-ribose 1-phosphate + thymine</text>
        <dbReference type="Rhea" id="RHEA:16037"/>
        <dbReference type="ChEBI" id="CHEBI:17748"/>
        <dbReference type="ChEBI" id="CHEBI:17821"/>
        <dbReference type="ChEBI" id="CHEBI:43474"/>
        <dbReference type="ChEBI" id="CHEBI:57259"/>
        <dbReference type="EC" id="2.4.2.4"/>
    </reaction>
</comment>
<evidence type="ECO:0000256" key="3">
    <source>
        <dbReference type="ARBA" id="ARBA00022679"/>
    </source>
</evidence>
<dbReference type="InterPro" id="IPR013102">
    <property type="entry name" value="PYNP_C"/>
</dbReference>
<dbReference type="PANTHER" id="PTHR10515:SF0">
    <property type="entry name" value="THYMIDINE PHOSPHORYLASE"/>
    <property type="match status" value="1"/>
</dbReference>
<dbReference type="InterPro" id="IPR017872">
    <property type="entry name" value="Pyrmidine_PPase_CS"/>
</dbReference>
<dbReference type="Gene3D" id="3.90.1170.30">
    <property type="entry name" value="Pyrimidine nucleoside phosphorylase-like, C-terminal domain"/>
    <property type="match status" value="1"/>
</dbReference>
<dbReference type="InterPro" id="IPR036320">
    <property type="entry name" value="Glycosyl_Trfase_fam3_N_dom_sf"/>
</dbReference>
<dbReference type="STRING" id="388280.SAMN04488057_10749"/>
<dbReference type="NCBIfam" id="TIGR02645">
    <property type="entry name" value="ARCH_P_rylase"/>
    <property type="match status" value="1"/>
</dbReference>
<dbReference type="InterPro" id="IPR000053">
    <property type="entry name" value="Thymidine/pyrmidine_PPase"/>
</dbReference>
<dbReference type="InterPro" id="IPR028579">
    <property type="entry name" value="Thym_Pase_Put"/>
</dbReference>
<dbReference type="GO" id="GO:0006213">
    <property type="term" value="P:pyrimidine nucleoside metabolic process"/>
    <property type="evidence" value="ECO:0007669"/>
    <property type="project" value="InterPro"/>
</dbReference>
<dbReference type="Proteomes" id="UP000184513">
    <property type="component" value="Unassembled WGS sequence"/>
</dbReference>
<dbReference type="EC" id="2.4.2.4" evidence="1"/>
<reference evidence="6 7" key="1">
    <citation type="submission" date="2016-11" db="EMBL/GenBank/DDBJ databases">
        <authorList>
            <person name="Jaros S."/>
            <person name="Januszkiewicz K."/>
            <person name="Wedrychowicz H."/>
        </authorList>
    </citation>
    <scope>NUCLEOTIDE SEQUENCE [LARGE SCALE GENOMIC DNA]</scope>
    <source>
        <strain evidence="6 7">CGMCC 1.6102</strain>
    </source>
</reference>
<dbReference type="Gene3D" id="1.20.970.50">
    <property type="match status" value="1"/>
</dbReference>